<evidence type="ECO:0000313" key="1">
    <source>
        <dbReference type="EMBL" id="MDT6976435.1"/>
    </source>
</evidence>
<protein>
    <submittedName>
        <fullName evidence="1">Uncharacterized protein</fullName>
    </submittedName>
</protein>
<dbReference type="AlphaFoldDB" id="A0ABD5FWZ2"/>
<dbReference type="Proteomes" id="UP001258434">
    <property type="component" value="Unassembled WGS sequence"/>
</dbReference>
<evidence type="ECO:0000313" key="2">
    <source>
        <dbReference type="Proteomes" id="UP001258434"/>
    </source>
</evidence>
<accession>A0ABD5FWZ2</accession>
<reference evidence="2" key="1">
    <citation type="submission" date="2023-07" db="EMBL/GenBank/DDBJ databases">
        <title>A gut symbiont ubiquitin homologue binds and inactivates peptidyl-prolyl isomerase to mediate the interbacterial arms race in the human gut.</title>
        <authorList>
            <person name="Jiang K."/>
            <person name="Li W."/>
            <person name="Tong M."/>
            <person name="Xu J."/>
            <person name="Chen Z."/>
            <person name="Yang Y."/>
            <person name="Zang Y."/>
            <person name="Jiao X."/>
            <person name="Liu C."/>
            <person name="Lim B."/>
            <person name="Jiang X."/>
            <person name="Wang J."/>
            <person name="Wu D."/>
            <person name="Wang M."/>
            <person name="Liu S.-J."/>
            <person name="Shao F."/>
            <person name="Gao X."/>
        </authorList>
    </citation>
    <scope>NUCLEOTIDE SEQUENCE [LARGE SCALE GENOMIC DNA]</scope>
    <source>
        <strain evidence="2">GS077</strain>
    </source>
</reference>
<organism evidence="1 2">
    <name type="scientific">Bacteroides fragilis</name>
    <dbReference type="NCBI Taxonomy" id="817"/>
    <lineage>
        <taxon>Bacteria</taxon>
        <taxon>Pseudomonadati</taxon>
        <taxon>Bacteroidota</taxon>
        <taxon>Bacteroidia</taxon>
        <taxon>Bacteroidales</taxon>
        <taxon>Bacteroidaceae</taxon>
        <taxon>Bacteroides</taxon>
    </lineage>
</organism>
<sequence length="121" mass="13753">MFFSLSAVAIVVCYLFFYSDAVRVLMTEVVSKSLAASKEIYFRSAKIDSVYRKHEGYKYFRFVKKLDDVELSSNPVEGSDSLLVIVDDRYKLPDCEHLVSLSADTFPFILIDSEEDASLVV</sequence>
<comment type="caution">
    <text evidence="1">The sequence shown here is derived from an EMBL/GenBank/DDBJ whole genome shotgun (WGS) entry which is preliminary data.</text>
</comment>
<gene>
    <name evidence="1" type="ORF">BFGS077_001699</name>
</gene>
<reference evidence="1 2" key="2">
    <citation type="submission" date="2023-08" db="EMBL/GenBank/DDBJ databases">
        <authorList>
            <person name="Du M."/>
            <person name="Liu C."/>
            <person name="Liu S.-J."/>
        </authorList>
    </citation>
    <scope>NUCLEOTIDE SEQUENCE [LARGE SCALE GENOMIC DNA]</scope>
    <source>
        <strain evidence="1 2">GS077</strain>
    </source>
</reference>
<name>A0ABD5FWZ2_BACFG</name>
<proteinExistence type="predicted"/>
<dbReference type="RefSeq" id="WP_009291453.1">
    <property type="nucleotide sequence ID" value="NZ_CP043610.1"/>
</dbReference>
<dbReference type="EMBL" id="JAVFHL010000001">
    <property type="protein sequence ID" value="MDT6976435.1"/>
    <property type="molecule type" value="Genomic_DNA"/>
</dbReference>